<name>A0A192CDL8_ECO25</name>
<dbReference type="EMBL" id="CP015085">
    <property type="protein sequence ID" value="ANK04213.1"/>
    <property type="molecule type" value="Genomic_DNA"/>
</dbReference>
<reference evidence="1 2" key="1">
    <citation type="submission" date="2016-03" db="EMBL/GenBank/DDBJ databases">
        <title>Genome Sequence and Comparative Pathogenic Determinants of Uropathogenic Escherichia coli O25b:H4, a Clinical Isolate from Saudi Arabia.</title>
        <authorList>
            <person name="Alyamani E.A.J."/>
            <person name="Khiyami M.A."/>
            <person name="Booq R.Y."/>
            <person name="Bahwerth F.S."/>
            <person name="Vaisvil B."/>
            <person name="Schmitt D.P."/>
            <person name="Kapatral V."/>
        </authorList>
    </citation>
    <scope>NUCLEOTIDE SEQUENCE [LARGE SCALE GENOMIC DNA]</scope>
    <source>
        <strain evidence="1 2">O25b:H4</strain>
    </source>
</reference>
<sequence length="58" mass="6986">MHMTNNKLWLWINSFMNFDDEFLEKSINTAPGIWGREVNWPDDMNKKSMLSSMDEYIL</sequence>
<protein>
    <submittedName>
        <fullName evidence="1">Uncharacterized protein</fullName>
    </submittedName>
</protein>
<evidence type="ECO:0000313" key="2">
    <source>
        <dbReference type="Proteomes" id="UP000183316"/>
    </source>
</evidence>
<proteinExistence type="predicted"/>
<organism evidence="1 2">
    <name type="scientific">Escherichia coli O25b:H4</name>
    <dbReference type="NCBI Taxonomy" id="941280"/>
    <lineage>
        <taxon>Bacteria</taxon>
        <taxon>Pseudomonadati</taxon>
        <taxon>Pseudomonadota</taxon>
        <taxon>Gammaproteobacteria</taxon>
        <taxon>Enterobacterales</taxon>
        <taxon>Enterobacteriaceae</taxon>
        <taxon>Escherichia</taxon>
    </lineage>
</organism>
<accession>A0A192CDL8</accession>
<dbReference type="AlphaFoldDB" id="A0A192CDL8"/>
<dbReference type="PATRIC" id="fig|941280.3.peg.2927"/>
<gene>
    <name evidence="1" type="ORF">WLH_02952</name>
</gene>
<dbReference type="Proteomes" id="UP000183316">
    <property type="component" value="Chromosome"/>
</dbReference>
<evidence type="ECO:0000313" key="1">
    <source>
        <dbReference type="EMBL" id="ANK04213.1"/>
    </source>
</evidence>